<keyword evidence="2" id="KW-0472">Membrane</keyword>
<evidence type="ECO:0000313" key="3">
    <source>
        <dbReference type="EMBL" id="ABO67063.1"/>
    </source>
</evidence>
<dbReference type="AlphaFoldDB" id="A4IP09"/>
<evidence type="ECO:0000256" key="1">
    <source>
        <dbReference type="SAM" id="MobiDB-lite"/>
    </source>
</evidence>
<dbReference type="InterPro" id="IPR036249">
    <property type="entry name" value="Thioredoxin-like_sf"/>
</dbReference>
<feature type="transmembrane region" description="Helical" evidence="2">
    <location>
        <begin position="18"/>
        <end position="36"/>
    </location>
</feature>
<dbReference type="SUPFAM" id="SSF52833">
    <property type="entry name" value="Thioredoxin-like"/>
    <property type="match status" value="1"/>
</dbReference>
<dbReference type="KEGG" id="gtn:GTNG_1699"/>
<name>A4IP09_GEOTN</name>
<dbReference type="eggNOG" id="COG3411">
    <property type="taxonomic scope" value="Bacteria"/>
</dbReference>
<sequence>MFGSDGCLRDYRQTCGRMTALGALFGPFTAFVYIFLHLCCRGAFSFVEKPSVCRISFYHSSKRGDLVATWDLRGMKHHVLICNGGTCLRHGGDDVTTAVREEIARLGLDDAVHTTRTRCNGRCQDACVMIVYPDGVWYRQMTPEKAKEVARVHLGEGVPLREWATYEYEGELVLTPIGEREAASGKRKNEHIEKGASR</sequence>
<evidence type="ECO:0000256" key="2">
    <source>
        <dbReference type="SAM" id="Phobius"/>
    </source>
</evidence>
<evidence type="ECO:0000313" key="4">
    <source>
        <dbReference type="Proteomes" id="UP000001578"/>
    </source>
</evidence>
<keyword evidence="2" id="KW-1133">Transmembrane helix</keyword>
<gene>
    <name evidence="3" type="ordered locus">GTNG_1699</name>
</gene>
<dbReference type="Gene3D" id="3.40.30.10">
    <property type="entry name" value="Glutaredoxin"/>
    <property type="match status" value="1"/>
</dbReference>
<proteinExistence type="predicted"/>
<dbReference type="Pfam" id="PF01257">
    <property type="entry name" value="2Fe-2S_thioredx"/>
    <property type="match status" value="1"/>
</dbReference>
<protein>
    <submittedName>
        <fullName evidence="3">Putative ferredoxin</fullName>
    </submittedName>
</protein>
<accession>A4IP09</accession>
<dbReference type="HOGENOM" id="CLU_1426129_0_0_9"/>
<dbReference type="EMBL" id="CP000557">
    <property type="protein sequence ID" value="ABO67063.1"/>
    <property type="molecule type" value="Genomic_DNA"/>
</dbReference>
<feature type="region of interest" description="Disordered" evidence="1">
    <location>
        <begin position="179"/>
        <end position="198"/>
    </location>
</feature>
<keyword evidence="2" id="KW-0812">Transmembrane</keyword>
<dbReference type="Proteomes" id="UP000001578">
    <property type="component" value="Chromosome"/>
</dbReference>
<reference evidence="3 4" key="1">
    <citation type="journal article" date="2007" name="Proc. Natl. Acad. Sci. U.S.A.">
        <title>Genome and proteome of long-chain alkane degrading Geobacillus thermodenitrificans NG80-2 isolated from a deep-subsurface oil reservoir.</title>
        <authorList>
            <person name="Feng L."/>
            <person name="Wang W."/>
            <person name="Cheng J."/>
            <person name="Ren Y."/>
            <person name="Zhao G."/>
            <person name="Gao C."/>
            <person name="Tang Y."/>
            <person name="Liu X."/>
            <person name="Han W."/>
            <person name="Peng X."/>
            <person name="Liu R."/>
            <person name="Wang L."/>
        </authorList>
    </citation>
    <scope>NUCLEOTIDE SEQUENCE [LARGE SCALE GENOMIC DNA]</scope>
    <source>
        <strain evidence="3 4">NG80-2</strain>
    </source>
</reference>
<dbReference type="CDD" id="cd02980">
    <property type="entry name" value="TRX_Fd_family"/>
    <property type="match status" value="1"/>
</dbReference>
<organism evidence="3 4">
    <name type="scientific">Geobacillus thermodenitrificans (strain NG80-2)</name>
    <dbReference type="NCBI Taxonomy" id="420246"/>
    <lineage>
        <taxon>Bacteria</taxon>
        <taxon>Bacillati</taxon>
        <taxon>Bacillota</taxon>
        <taxon>Bacilli</taxon>
        <taxon>Bacillales</taxon>
        <taxon>Anoxybacillaceae</taxon>
        <taxon>Geobacillus</taxon>
    </lineage>
</organism>